<gene>
    <name evidence="10" type="ORF">ILUMI_01836</name>
</gene>
<feature type="compositionally biased region" description="Low complexity" evidence="8">
    <location>
        <begin position="317"/>
        <end position="326"/>
    </location>
</feature>
<reference evidence="10" key="1">
    <citation type="submission" date="2019-08" db="EMBL/GenBank/DDBJ databases">
        <title>The genome of the North American firefly Photinus pyralis.</title>
        <authorList>
            <consortium name="Photinus pyralis genome working group"/>
            <person name="Fallon T.R."/>
            <person name="Sander Lower S.E."/>
            <person name="Weng J.-K."/>
        </authorList>
    </citation>
    <scope>NUCLEOTIDE SEQUENCE</scope>
    <source>
        <strain evidence="10">TRF0915ILg1</strain>
        <tissue evidence="10">Whole body</tissue>
    </source>
</reference>
<dbReference type="InterPro" id="IPR032108">
    <property type="entry name" value="CLIP1_ZNF"/>
</dbReference>
<accession>A0A8K0DHP4</accession>
<keyword evidence="6" id="KW-0206">Cytoskeleton</keyword>
<feature type="compositionally biased region" description="Polar residues" evidence="8">
    <location>
        <begin position="1"/>
        <end position="13"/>
    </location>
</feature>
<dbReference type="Proteomes" id="UP000801492">
    <property type="component" value="Unassembled WGS sequence"/>
</dbReference>
<organism evidence="10 11">
    <name type="scientific">Ignelater luminosus</name>
    <name type="common">Cucubano</name>
    <name type="synonym">Pyrophorus luminosus</name>
    <dbReference type="NCBI Taxonomy" id="2038154"/>
    <lineage>
        <taxon>Eukaryota</taxon>
        <taxon>Metazoa</taxon>
        <taxon>Ecdysozoa</taxon>
        <taxon>Arthropoda</taxon>
        <taxon>Hexapoda</taxon>
        <taxon>Insecta</taxon>
        <taxon>Pterygota</taxon>
        <taxon>Neoptera</taxon>
        <taxon>Endopterygota</taxon>
        <taxon>Coleoptera</taxon>
        <taxon>Polyphaga</taxon>
        <taxon>Elateriformia</taxon>
        <taxon>Elateroidea</taxon>
        <taxon>Elateridae</taxon>
        <taxon>Agrypninae</taxon>
        <taxon>Pyrophorini</taxon>
        <taxon>Ignelater</taxon>
    </lineage>
</organism>
<evidence type="ECO:0000256" key="3">
    <source>
        <dbReference type="ARBA" id="ARBA00022701"/>
    </source>
</evidence>
<keyword evidence="4" id="KW-0677">Repeat</keyword>
<dbReference type="GO" id="GO:0051010">
    <property type="term" value="F:microtubule plus-end binding"/>
    <property type="evidence" value="ECO:0007669"/>
    <property type="project" value="TreeGrafter"/>
</dbReference>
<keyword evidence="2" id="KW-0963">Cytoplasm</keyword>
<dbReference type="EMBL" id="VTPC01000793">
    <property type="protein sequence ID" value="KAF2904339.1"/>
    <property type="molecule type" value="Genomic_DNA"/>
</dbReference>
<feature type="domain" description="CAP-Gly" evidence="9">
    <location>
        <begin position="222"/>
        <end position="264"/>
    </location>
</feature>
<proteinExistence type="predicted"/>
<dbReference type="PANTHER" id="PTHR18916">
    <property type="entry name" value="DYNACTIN 1-RELATED MICROTUBULE-BINDING"/>
    <property type="match status" value="1"/>
</dbReference>
<evidence type="ECO:0000256" key="2">
    <source>
        <dbReference type="ARBA" id="ARBA00022490"/>
    </source>
</evidence>
<evidence type="ECO:0000259" key="9">
    <source>
        <dbReference type="PROSITE" id="PS50245"/>
    </source>
</evidence>
<name>A0A8K0DHP4_IGNLU</name>
<evidence type="ECO:0000256" key="6">
    <source>
        <dbReference type="ARBA" id="ARBA00023212"/>
    </source>
</evidence>
<feature type="compositionally biased region" description="Polar residues" evidence="8">
    <location>
        <begin position="42"/>
        <end position="51"/>
    </location>
</feature>
<dbReference type="Pfam" id="PF16641">
    <property type="entry name" value="CLIP1_ZNF"/>
    <property type="match status" value="2"/>
</dbReference>
<dbReference type="SMART" id="SM01052">
    <property type="entry name" value="CAP_GLY"/>
    <property type="match status" value="2"/>
</dbReference>
<feature type="domain" description="CAP-Gly" evidence="9">
    <location>
        <begin position="360"/>
        <end position="402"/>
    </location>
</feature>
<comment type="subcellular location">
    <subcellularLocation>
        <location evidence="1">Cytoplasm</location>
        <location evidence="1">Cytoskeleton</location>
    </subcellularLocation>
</comment>
<evidence type="ECO:0000256" key="7">
    <source>
        <dbReference type="SAM" id="Coils"/>
    </source>
</evidence>
<dbReference type="Pfam" id="PF01302">
    <property type="entry name" value="CAP_GLY"/>
    <property type="match status" value="2"/>
</dbReference>
<evidence type="ECO:0000313" key="10">
    <source>
        <dbReference type="EMBL" id="KAF2904339.1"/>
    </source>
</evidence>
<dbReference type="SUPFAM" id="SSF74924">
    <property type="entry name" value="Cap-Gly domain"/>
    <property type="match status" value="2"/>
</dbReference>
<keyword evidence="3" id="KW-0493">Microtubule</keyword>
<comment type="caution">
    <text evidence="10">The sequence shown here is derived from an EMBL/GenBank/DDBJ whole genome shotgun (WGS) entry which is preliminary data.</text>
</comment>
<dbReference type="GO" id="GO:0005938">
    <property type="term" value="C:cell cortex"/>
    <property type="evidence" value="ECO:0007669"/>
    <property type="project" value="TreeGrafter"/>
</dbReference>
<dbReference type="PROSITE" id="PS00845">
    <property type="entry name" value="CAP_GLY_1"/>
    <property type="match status" value="2"/>
</dbReference>
<feature type="region of interest" description="Disordered" evidence="8">
    <location>
        <begin position="292"/>
        <end position="326"/>
    </location>
</feature>
<dbReference type="InterPro" id="IPR036859">
    <property type="entry name" value="CAP-Gly_dom_sf"/>
</dbReference>
<dbReference type="Gene3D" id="2.30.30.190">
    <property type="entry name" value="CAP Gly-rich-like domain"/>
    <property type="match status" value="2"/>
</dbReference>
<evidence type="ECO:0000256" key="4">
    <source>
        <dbReference type="ARBA" id="ARBA00022737"/>
    </source>
</evidence>
<feature type="compositionally biased region" description="Low complexity" evidence="8">
    <location>
        <begin position="52"/>
        <end position="65"/>
    </location>
</feature>
<protein>
    <recommendedName>
        <fullName evidence="9">CAP-Gly domain-containing protein</fullName>
    </recommendedName>
</protein>
<dbReference type="InterPro" id="IPR000938">
    <property type="entry name" value="CAP-Gly_domain"/>
</dbReference>
<feature type="coiled-coil region" evidence="7">
    <location>
        <begin position="598"/>
        <end position="1059"/>
    </location>
</feature>
<sequence length="1590" mass="179303">MGTIQDQESSQAIKTEEPTPSTANNNNSENNTNVDTDNTTELINDSSDNNPSGTTNITTVSGNTTSDDKKDPPGSLPTSTDNSGENSKDSETKPNDPPCSSPVDGGGEGSVVKIPKSGGATQKASGIPALSRIARPCVGQQKPALPPVTPTKNAYDDTLRSMTDEFGKHRLTDVQEENEDDTLGTTYYRRNTSVLTEDTDSFIIGDRVWVGGTKPGQIAYIGETQFAPGEWAGIALDQPIGKNDGSVGGIRYFQCEPKRGVFSRLTRLTRVPLNGADEFSFSSSSFSITSTPANNGVRRRVGSPLSPTGSTRSLRKSPPLSTSNTSLSSSIAHIVDFKVGDRVIIKSSQGSKIGTLRYMGTADFAAGEWCGVELDEPRGKNDGSVEGKRYFECRPHFGLFAPITKVSKSPLKYKPGNCVIHSGAGLPPSGIKRAGSKESMTSMTSSLASATSGARRVRLGVNSLTPQKVTTKSPASSGYPTRTALQDVLREKQQHIEQLLKERDLERAEVTRAANQADDAEQKLTTLRSEYEHYRSECESKLQEYSVILSQLNIDRGSLLSQLDDEKRKNEDLQFRFEEAAITKGDIEQSIVNQNVTNESNIRRIKDLEEQLTQERQKVENLEADSGKLFEAEEALVKTREEVDLLKNDLQHAISKRSASEEQHADSITTLKKQLETTQQQLEQSRVDSTQTIEKLQADLSASTLNSQATRSTFDTELEEYRKRLQKKETDCSSQDEEIAALKAELAQTKALLAERTAALEKKISESNEIENNLKTELERSKRELSAKLVDLENNTDAIKSKEHEVKSLKTQLETTAIDLKSRVMDVERYQRSLQETEVNYKNEIEQLRKELKAKILEKEEQDKTSAIAISQRDTKLEDANKTISQHLSEIEKLKSDLSEAKETIERTSTEIHDRHARQIEVREAQLMAMAAELQQKNEEITKCSIVTSKLEDDICTKNGAIEKLRLELDSFKRRFESEQMSISRYNEQINTLQLTVGDLQRKLISADQRIIEVTEQKQRLEAEIQSLMSSTGDYSVKLQDLNSKLLEKERIIETVRAEFLEKLQISQRVEQQLKIQLQKFREDTDRSRINYEERLKTSIEAERLLRQRCEVANAETAKVRDELMLRVNELQRLVEEKDFALKKTLGESSENQQFLKDQLGRATAELHKTIESCQRRIDELTTENINSKNVIAQKSELIIETESKLKHFMAQTQQTEIEIRRTFEEQIKKIEFQLGEKNAQLQQYIAETELLKRDCMNQNVNIAEKDHKIAQLINQLQATQQLVAQLQSEKDRLQLMQIEAAKECAANNQQCNDLLNQVAILSNKAEMADKLAQELRMQKTVYTRLFEQLQITERQKQTLIARLEDAANKNGESDKCYYMLELAKNLQATNSDEQAKRIVELQQTIAVTQQQLADSENQLRTQKNEILRLQEALFKVQQECATQGPGPQNSSQINNNAVCTDHQQLLEEKQLAEGQVQFLNSIIVDMQRKNEEQRARIEILESGYSPAAADELKLYRLSDRSIPPRVYCDICEEFDKHETEDCPLQATDDDPNPCSHPRMKKDVSSDRPYCEICEVFGHCTEDCKDDQTF</sequence>
<feature type="coiled-coil region" evidence="7">
    <location>
        <begin position="1263"/>
        <end position="1304"/>
    </location>
</feature>
<keyword evidence="5 7" id="KW-0175">Coiled coil</keyword>
<dbReference type="GO" id="GO:0035371">
    <property type="term" value="C:microtubule plus-end"/>
    <property type="evidence" value="ECO:0007669"/>
    <property type="project" value="TreeGrafter"/>
</dbReference>
<dbReference type="PANTHER" id="PTHR18916:SF82">
    <property type="entry name" value="CAP-GLY DOMAIN-CONTAINING PROTEIN"/>
    <property type="match status" value="1"/>
</dbReference>
<dbReference type="GO" id="GO:0031122">
    <property type="term" value="P:cytoplasmic microtubule organization"/>
    <property type="evidence" value="ECO:0007669"/>
    <property type="project" value="TreeGrafter"/>
</dbReference>
<feature type="coiled-coil region" evidence="7">
    <location>
        <begin position="1399"/>
        <end position="1440"/>
    </location>
</feature>
<evidence type="ECO:0000256" key="5">
    <source>
        <dbReference type="ARBA" id="ARBA00023054"/>
    </source>
</evidence>
<feature type="compositionally biased region" description="Low complexity" evidence="8">
    <location>
        <begin position="18"/>
        <end position="41"/>
    </location>
</feature>
<evidence type="ECO:0000256" key="8">
    <source>
        <dbReference type="SAM" id="MobiDB-lite"/>
    </source>
</evidence>
<dbReference type="OrthoDB" id="5412539at2759"/>
<evidence type="ECO:0000256" key="1">
    <source>
        <dbReference type="ARBA" id="ARBA00004245"/>
    </source>
</evidence>
<keyword evidence="11" id="KW-1185">Reference proteome</keyword>
<feature type="coiled-coil region" evidence="7">
    <location>
        <begin position="482"/>
        <end position="544"/>
    </location>
</feature>
<feature type="region of interest" description="Disordered" evidence="8">
    <location>
        <begin position="1"/>
        <end position="127"/>
    </location>
</feature>
<feature type="compositionally biased region" description="Polar residues" evidence="8">
    <location>
        <begin position="76"/>
        <end position="85"/>
    </location>
</feature>
<evidence type="ECO:0000313" key="11">
    <source>
        <dbReference type="Proteomes" id="UP000801492"/>
    </source>
</evidence>
<dbReference type="GO" id="GO:0005634">
    <property type="term" value="C:nucleus"/>
    <property type="evidence" value="ECO:0007669"/>
    <property type="project" value="TreeGrafter"/>
</dbReference>
<dbReference type="PROSITE" id="PS50245">
    <property type="entry name" value="CAP_GLY_2"/>
    <property type="match status" value="2"/>
</dbReference>